<comment type="caution">
    <text evidence="9">The sequence shown here is derived from an EMBL/GenBank/DDBJ whole genome shotgun (WGS) entry which is preliminary data.</text>
</comment>
<protein>
    <submittedName>
        <fullName evidence="9">SPFH/Band 7/PHB domain protein</fullName>
    </submittedName>
</protein>
<feature type="domain" description="Band 7" evidence="8">
    <location>
        <begin position="28"/>
        <end position="186"/>
    </location>
</feature>
<feature type="compositionally biased region" description="Acidic residues" evidence="6">
    <location>
        <begin position="413"/>
        <end position="427"/>
    </location>
</feature>
<keyword evidence="5 7" id="KW-0472">Membrane</keyword>
<dbReference type="InterPro" id="IPR036013">
    <property type="entry name" value="Band_7/SPFH_dom_sf"/>
</dbReference>
<keyword evidence="10" id="KW-1185">Reference proteome</keyword>
<evidence type="ECO:0000256" key="4">
    <source>
        <dbReference type="ARBA" id="ARBA00022989"/>
    </source>
</evidence>
<evidence type="ECO:0000313" key="10">
    <source>
        <dbReference type="Proteomes" id="UP000610846"/>
    </source>
</evidence>
<reference evidence="9" key="1">
    <citation type="journal article" date="2018" name="Curr. Microbiol.">
        <title>Cellulosimicrobium arenosum sp. nov., Isolated from Marine Sediment Sand.</title>
        <authorList>
            <person name="Oh M."/>
            <person name="Kim J.H."/>
            <person name="Yoon J.H."/>
            <person name="Schumann P."/>
            <person name="Kim W."/>
        </authorList>
    </citation>
    <scope>NUCLEOTIDE SEQUENCE</scope>
    <source>
        <strain evidence="9">KCTC 49039</strain>
    </source>
</reference>
<feature type="compositionally biased region" description="Pro residues" evidence="6">
    <location>
        <begin position="428"/>
        <end position="438"/>
    </location>
</feature>
<dbReference type="PRINTS" id="PR00721">
    <property type="entry name" value="STOMATIN"/>
</dbReference>
<sequence length="438" mass="47009">MDDTSPATILGIIVLVLVLIFVIVALVKAVRIVPQAVALIVERLGRYSRTLEPGLHLLVPFVDRVRASVDLREQVVSFPPQPVITSDNLVVSIDTVIYFQVTDPKSAVYEIANYITAIEQLTVTTLRNVIGSMDLEQTLTSRDQINGQLRGVLDEATGRWGIRVNRVELKSIDPPASVQGSMEQQMRAERDRRAAILTAEGVKQSQILTAEGEKQSAILRAEGDAQSKILTAEGEARAILQVFDAIHEGDADPKLLAYQYLQMLPEIANGTASKLWVVPTEFTAALGSIAKGFGGVPGISGGGVPGGAAPEQDAEAAEERAEYRRERERDRVRFATPSLTDPSEALAEARRLAEAATADATSAGTRSGLPFDPGSARGQYPAGEHQAGRPEPGSATPRPLGGQSSYAPPPPPPDDEPVTDPPDDEPPTEQPPSFDPRR</sequence>
<feature type="compositionally biased region" description="Basic and acidic residues" evidence="6">
    <location>
        <begin position="317"/>
        <end position="333"/>
    </location>
</feature>
<dbReference type="InterPro" id="IPR001107">
    <property type="entry name" value="Band_7"/>
</dbReference>
<dbReference type="InterPro" id="IPR001972">
    <property type="entry name" value="Stomatin_HflK_fam"/>
</dbReference>
<evidence type="ECO:0000256" key="7">
    <source>
        <dbReference type="SAM" id="Phobius"/>
    </source>
</evidence>
<name>A0A927G715_9MICO</name>
<evidence type="ECO:0000256" key="6">
    <source>
        <dbReference type="SAM" id="MobiDB-lite"/>
    </source>
</evidence>
<dbReference type="SMART" id="SM00244">
    <property type="entry name" value="PHB"/>
    <property type="match status" value="1"/>
</dbReference>
<keyword evidence="4 7" id="KW-1133">Transmembrane helix</keyword>
<evidence type="ECO:0000259" key="8">
    <source>
        <dbReference type="SMART" id="SM00244"/>
    </source>
</evidence>
<dbReference type="Proteomes" id="UP000610846">
    <property type="component" value="Unassembled WGS sequence"/>
</dbReference>
<keyword evidence="3 7" id="KW-0812">Transmembrane</keyword>
<dbReference type="PANTHER" id="PTHR43327">
    <property type="entry name" value="STOMATIN-LIKE PROTEIN 2, MITOCHONDRIAL"/>
    <property type="match status" value="1"/>
</dbReference>
<dbReference type="AlphaFoldDB" id="A0A927G715"/>
<proteinExistence type="inferred from homology"/>
<dbReference type="FunFam" id="3.30.479.30:FF:000004">
    <property type="entry name" value="Putative membrane protease family, stomatin"/>
    <property type="match status" value="1"/>
</dbReference>
<dbReference type="RefSeq" id="WP_191827192.1">
    <property type="nucleotide sequence ID" value="NZ_JACYHB010000001.1"/>
</dbReference>
<accession>A0A927G715</accession>
<evidence type="ECO:0000256" key="1">
    <source>
        <dbReference type="ARBA" id="ARBA00004167"/>
    </source>
</evidence>
<comment type="subcellular location">
    <subcellularLocation>
        <location evidence="1">Membrane</location>
        <topology evidence="1">Single-pass membrane protein</topology>
    </subcellularLocation>
</comment>
<dbReference type="Pfam" id="PF01145">
    <property type="entry name" value="Band_7"/>
    <property type="match status" value="1"/>
</dbReference>
<dbReference type="PROSITE" id="PS01270">
    <property type="entry name" value="BAND_7"/>
    <property type="match status" value="1"/>
</dbReference>
<organism evidence="9 10">
    <name type="scientific">Cellulosimicrobium arenosum</name>
    <dbReference type="NCBI Taxonomy" id="2708133"/>
    <lineage>
        <taxon>Bacteria</taxon>
        <taxon>Bacillati</taxon>
        <taxon>Actinomycetota</taxon>
        <taxon>Actinomycetes</taxon>
        <taxon>Micrococcales</taxon>
        <taxon>Promicromonosporaceae</taxon>
        <taxon>Cellulosimicrobium</taxon>
    </lineage>
</organism>
<dbReference type="CDD" id="cd08829">
    <property type="entry name" value="SPFH_paraslipin"/>
    <property type="match status" value="1"/>
</dbReference>
<dbReference type="InterPro" id="IPR018080">
    <property type="entry name" value="Band_7/stomatin-like_CS"/>
</dbReference>
<dbReference type="EMBL" id="JACYHB010000001">
    <property type="protein sequence ID" value="MBD8077607.1"/>
    <property type="molecule type" value="Genomic_DNA"/>
</dbReference>
<dbReference type="PANTHER" id="PTHR43327:SF10">
    <property type="entry name" value="STOMATIN-LIKE PROTEIN 2, MITOCHONDRIAL"/>
    <property type="match status" value="1"/>
</dbReference>
<feature type="region of interest" description="Disordered" evidence="6">
    <location>
        <begin position="302"/>
        <end position="438"/>
    </location>
</feature>
<evidence type="ECO:0000313" key="9">
    <source>
        <dbReference type="EMBL" id="MBD8077607.1"/>
    </source>
</evidence>
<feature type="compositionally biased region" description="Low complexity" evidence="6">
    <location>
        <begin position="354"/>
        <end position="368"/>
    </location>
</feature>
<evidence type="ECO:0000256" key="3">
    <source>
        <dbReference type="ARBA" id="ARBA00022692"/>
    </source>
</evidence>
<dbReference type="InterPro" id="IPR050710">
    <property type="entry name" value="Band7/mec-2_domain"/>
</dbReference>
<dbReference type="GO" id="GO:0098552">
    <property type="term" value="C:side of membrane"/>
    <property type="evidence" value="ECO:0007669"/>
    <property type="project" value="UniProtKB-ARBA"/>
</dbReference>
<dbReference type="GO" id="GO:0005886">
    <property type="term" value="C:plasma membrane"/>
    <property type="evidence" value="ECO:0007669"/>
    <property type="project" value="UniProtKB-ARBA"/>
</dbReference>
<comment type="similarity">
    <text evidence="2">Belongs to the band 7/mec-2 family.</text>
</comment>
<evidence type="ECO:0000256" key="5">
    <source>
        <dbReference type="ARBA" id="ARBA00023136"/>
    </source>
</evidence>
<reference evidence="9" key="2">
    <citation type="submission" date="2020-09" db="EMBL/GenBank/DDBJ databases">
        <authorList>
            <person name="Yu Y."/>
        </authorList>
    </citation>
    <scope>NUCLEOTIDE SEQUENCE</scope>
    <source>
        <strain evidence="9">KCTC 49039</strain>
    </source>
</reference>
<gene>
    <name evidence="9" type="ORF">IF651_00835</name>
</gene>
<dbReference type="SUPFAM" id="SSF117892">
    <property type="entry name" value="Band 7/SPFH domain"/>
    <property type="match status" value="1"/>
</dbReference>
<evidence type="ECO:0000256" key="2">
    <source>
        <dbReference type="ARBA" id="ARBA00008164"/>
    </source>
</evidence>
<dbReference type="Gene3D" id="3.30.479.30">
    <property type="entry name" value="Band 7 domain"/>
    <property type="match status" value="1"/>
</dbReference>
<feature type="transmembrane region" description="Helical" evidence="7">
    <location>
        <begin position="6"/>
        <end position="27"/>
    </location>
</feature>